<comment type="catalytic activity">
    <reaction evidence="11">
        <text>Fe(II)-heme o + 2 A + H2O = Fe(II)-heme a + 2 AH2</text>
        <dbReference type="Rhea" id="RHEA:63388"/>
        <dbReference type="ChEBI" id="CHEBI:13193"/>
        <dbReference type="ChEBI" id="CHEBI:15377"/>
        <dbReference type="ChEBI" id="CHEBI:17499"/>
        <dbReference type="ChEBI" id="CHEBI:60530"/>
        <dbReference type="ChEBI" id="CHEBI:61715"/>
        <dbReference type="EC" id="1.17.99.9"/>
    </reaction>
    <physiologicalReaction direction="left-to-right" evidence="11">
        <dbReference type="Rhea" id="RHEA:63389"/>
    </physiologicalReaction>
</comment>
<evidence type="ECO:0000256" key="4">
    <source>
        <dbReference type="ARBA" id="ARBA00022723"/>
    </source>
</evidence>
<dbReference type="GeneTree" id="ENSGT00390000002223"/>
<dbReference type="GO" id="GO:0016653">
    <property type="term" value="F:oxidoreductase activity, acting on NAD(P)H, heme protein as acceptor"/>
    <property type="evidence" value="ECO:0007669"/>
    <property type="project" value="TreeGrafter"/>
</dbReference>
<dbReference type="Pfam" id="PF02628">
    <property type="entry name" value="COX15-CtaA"/>
    <property type="match status" value="1"/>
</dbReference>
<keyword evidence="7" id="KW-0408">Iron</keyword>
<evidence type="ECO:0000256" key="2">
    <source>
        <dbReference type="ARBA" id="ARBA00004141"/>
    </source>
</evidence>
<evidence type="ECO:0000256" key="11">
    <source>
        <dbReference type="ARBA" id="ARBA00048044"/>
    </source>
</evidence>
<evidence type="ECO:0000256" key="6">
    <source>
        <dbReference type="ARBA" id="ARBA00023002"/>
    </source>
</evidence>
<proteinExistence type="predicted"/>
<organism evidence="12 13">
    <name type="scientific">Xiphophorus couchianus</name>
    <name type="common">Monterrey platyfish</name>
    <dbReference type="NCBI Taxonomy" id="32473"/>
    <lineage>
        <taxon>Eukaryota</taxon>
        <taxon>Metazoa</taxon>
        <taxon>Chordata</taxon>
        <taxon>Craniata</taxon>
        <taxon>Vertebrata</taxon>
        <taxon>Euteleostomi</taxon>
        <taxon>Actinopterygii</taxon>
        <taxon>Neopterygii</taxon>
        <taxon>Teleostei</taxon>
        <taxon>Neoteleostei</taxon>
        <taxon>Acanthomorphata</taxon>
        <taxon>Ovalentaria</taxon>
        <taxon>Atherinomorphae</taxon>
        <taxon>Cyprinodontiformes</taxon>
        <taxon>Poeciliidae</taxon>
        <taxon>Poeciliinae</taxon>
        <taxon>Xiphophorus</taxon>
    </lineage>
</organism>
<reference evidence="12" key="2">
    <citation type="submission" date="2025-09" db="UniProtKB">
        <authorList>
            <consortium name="Ensembl"/>
        </authorList>
    </citation>
    <scope>IDENTIFICATION</scope>
</reference>
<keyword evidence="3" id="KW-0812">Transmembrane</keyword>
<evidence type="ECO:0000313" key="12">
    <source>
        <dbReference type="Ensembl" id="ENSXCOP00000016104.1"/>
    </source>
</evidence>
<evidence type="ECO:0000256" key="8">
    <source>
        <dbReference type="ARBA" id="ARBA00023133"/>
    </source>
</evidence>
<protein>
    <submittedName>
        <fullName evidence="12">Uncharacterized protein</fullName>
    </submittedName>
</protein>
<keyword evidence="8" id="KW-0350">Heme biosynthesis</keyword>
<dbReference type="GO" id="GO:0120547">
    <property type="term" value="F:heme A synthase activity"/>
    <property type="evidence" value="ECO:0007669"/>
    <property type="project" value="UniProtKB-EC"/>
</dbReference>
<reference evidence="12" key="1">
    <citation type="submission" date="2025-08" db="UniProtKB">
        <authorList>
            <consortium name="Ensembl"/>
        </authorList>
    </citation>
    <scope>IDENTIFICATION</scope>
</reference>
<dbReference type="Ensembl" id="ENSXCOT00000016307.1">
    <property type="protein sequence ID" value="ENSXCOP00000016104.1"/>
    <property type="gene ID" value="ENSXCOG00000012156.1"/>
</dbReference>
<keyword evidence="4" id="KW-0479">Metal-binding</keyword>
<dbReference type="InterPro" id="IPR003780">
    <property type="entry name" value="COX15/CtaA_fam"/>
</dbReference>
<evidence type="ECO:0000313" key="13">
    <source>
        <dbReference type="Proteomes" id="UP000261380"/>
    </source>
</evidence>
<name>A0A3B5M8K7_9TELE</name>
<dbReference type="GO" id="GO:0006784">
    <property type="term" value="P:heme A biosynthetic process"/>
    <property type="evidence" value="ECO:0007669"/>
    <property type="project" value="InterPro"/>
</dbReference>
<evidence type="ECO:0000256" key="5">
    <source>
        <dbReference type="ARBA" id="ARBA00022989"/>
    </source>
</evidence>
<keyword evidence="5" id="KW-1133">Transmembrane helix</keyword>
<dbReference type="InterPro" id="IPR023754">
    <property type="entry name" value="HemeA_Synthase_type2"/>
</dbReference>
<comment type="cofactor">
    <cofactor evidence="1">
        <name>heme b</name>
        <dbReference type="ChEBI" id="CHEBI:60344"/>
    </cofactor>
</comment>
<dbReference type="GO" id="GO:0046872">
    <property type="term" value="F:metal ion binding"/>
    <property type="evidence" value="ECO:0007669"/>
    <property type="project" value="UniProtKB-KW"/>
</dbReference>
<accession>A0A3B5M8K7</accession>
<dbReference type="PANTHER" id="PTHR23289">
    <property type="entry name" value="CYTOCHROME C OXIDASE ASSEMBLY PROTEIN COX15"/>
    <property type="match status" value="1"/>
</dbReference>
<comment type="subcellular location">
    <subcellularLocation>
        <location evidence="2">Membrane</location>
        <topology evidence="2">Multi-pass membrane protein</topology>
    </subcellularLocation>
</comment>
<sequence>MLLSKLRTTIFCGCRYAGKGFQQNSRPQLRQWLVRRNRSSITVEAGPPSTPVAVSVPNAATNRIVGRWLLGCSGNLTIVTGFVIQSGLSMVDWHLVREMKPPQSEAEWEAEFSKYKQFPEFKILNHEMNLPEFKFIFYMEWGHRMWGRLVGLAYILPAVYFWKKGYFTRSMKGKVLGLCGFVFFQGLLGWYMVKSGLEEKPESHDVPRVSQYRLCAHLGSALVLYCASLWTGFTLMLPANKMADSKRLMQLRRFAKGTGGLVFLTALSGAFVAGLDAGLVYNSFPKMADKWIPDDILTFSPALKNIFENPTTVQFDHRILGIGSLTAITGLYLFSRRMMLPRRAKIAIGLLAAMAYTQVALGISTLLLYVPTPLAATHQSGSVALLTFAIWVLAELRKMPK</sequence>
<keyword evidence="6" id="KW-0560">Oxidoreductase</keyword>
<evidence type="ECO:0000256" key="9">
    <source>
        <dbReference type="ARBA" id="ARBA00023136"/>
    </source>
</evidence>
<evidence type="ECO:0000256" key="1">
    <source>
        <dbReference type="ARBA" id="ARBA00001970"/>
    </source>
</evidence>
<comment type="pathway">
    <text evidence="10">Porphyrin-containing compound metabolism; heme A biosynthesis; heme A from heme O: step 1/1.</text>
</comment>
<evidence type="ECO:0000256" key="10">
    <source>
        <dbReference type="ARBA" id="ARBA00044501"/>
    </source>
</evidence>
<evidence type="ECO:0000256" key="7">
    <source>
        <dbReference type="ARBA" id="ARBA00023004"/>
    </source>
</evidence>
<keyword evidence="9" id="KW-0472">Membrane</keyword>
<dbReference type="PANTHER" id="PTHR23289:SF2">
    <property type="entry name" value="CYTOCHROME C OXIDASE ASSEMBLY PROTEIN COX15 HOMOLOG"/>
    <property type="match status" value="1"/>
</dbReference>
<keyword evidence="13" id="KW-1185">Reference proteome</keyword>
<dbReference type="GO" id="GO:0005743">
    <property type="term" value="C:mitochondrial inner membrane"/>
    <property type="evidence" value="ECO:0007669"/>
    <property type="project" value="TreeGrafter"/>
</dbReference>
<dbReference type="Proteomes" id="UP000261380">
    <property type="component" value="Unplaced"/>
</dbReference>
<dbReference type="AlphaFoldDB" id="A0A3B5M8K7"/>
<evidence type="ECO:0000256" key="3">
    <source>
        <dbReference type="ARBA" id="ARBA00022692"/>
    </source>
</evidence>